<feature type="compositionally biased region" description="Basic and acidic residues" evidence="1">
    <location>
        <begin position="8"/>
        <end position="21"/>
    </location>
</feature>
<dbReference type="Proteomes" id="UP000653480">
    <property type="component" value="Unassembled WGS sequence"/>
</dbReference>
<feature type="region of interest" description="Disordered" evidence="1">
    <location>
        <begin position="1"/>
        <end position="21"/>
    </location>
</feature>
<proteinExistence type="predicted"/>
<keyword evidence="3" id="KW-1185">Reference proteome</keyword>
<accession>A0A8H9H667</accession>
<comment type="caution">
    <text evidence="2">The sequence shown here is derived from an EMBL/GenBank/DDBJ whole genome shotgun (WGS) entry which is preliminary data.</text>
</comment>
<reference evidence="2" key="2">
    <citation type="submission" date="2020-09" db="EMBL/GenBank/DDBJ databases">
        <authorList>
            <person name="Sun Q."/>
            <person name="Zhou Y."/>
        </authorList>
    </citation>
    <scope>NUCLEOTIDE SEQUENCE</scope>
    <source>
        <strain evidence="2">CGMCC 4.7138</strain>
    </source>
</reference>
<dbReference type="AlphaFoldDB" id="A0A8H9H667"/>
<evidence type="ECO:0000313" key="3">
    <source>
        <dbReference type="Proteomes" id="UP000653480"/>
    </source>
</evidence>
<evidence type="ECO:0000256" key="1">
    <source>
        <dbReference type="SAM" id="MobiDB-lite"/>
    </source>
</evidence>
<gene>
    <name evidence="2" type="ORF">GCM10011574_68020</name>
</gene>
<name>A0A8H9H667_9ACTN</name>
<dbReference type="EMBL" id="BMMN01000021">
    <property type="protein sequence ID" value="GGO30959.1"/>
    <property type="molecule type" value="Genomic_DNA"/>
</dbReference>
<organism evidence="2 3">
    <name type="scientific">Microbispora bryophytorum</name>
    <dbReference type="NCBI Taxonomy" id="1460882"/>
    <lineage>
        <taxon>Bacteria</taxon>
        <taxon>Bacillati</taxon>
        <taxon>Actinomycetota</taxon>
        <taxon>Actinomycetes</taxon>
        <taxon>Streptosporangiales</taxon>
        <taxon>Streptosporangiaceae</taxon>
        <taxon>Microbispora</taxon>
    </lineage>
</organism>
<reference evidence="2" key="1">
    <citation type="journal article" date="2014" name="Int. J. Syst. Evol. Microbiol.">
        <title>Complete genome sequence of Corynebacterium casei LMG S-19264T (=DSM 44701T), isolated from a smear-ripened cheese.</title>
        <authorList>
            <consortium name="US DOE Joint Genome Institute (JGI-PGF)"/>
            <person name="Walter F."/>
            <person name="Albersmeier A."/>
            <person name="Kalinowski J."/>
            <person name="Ruckert C."/>
        </authorList>
    </citation>
    <scope>NUCLEOTIDE SEQUENCE</scope>
    <source>
        <strain evidence="2">CGMCC 4.7138</strain>
    </source>
</reference>
<sequence>MSSGVRVPAKETARGVRGGDRCEGGSIGQIGFTLIEDIQAATVALRTHGSPSMTSRGCFKE</sequence>
<protein>
    <submittedName>
        <fullName evidence="2">Uncharacterized protein</fullName>
    </submittedName>
</protein>
<evidence type="ECO:0000313" key="2">
    <source>
        <dbReference type="EMBL" id="GGO30959.1"/>
    </source>
</evidence>